<reference evidence="2 3" key="1">
    <citation type="submission" date="2017-12" db="EMBL/GenBank/DDBJ databases">
        <title>Comparative genomics of Botrytis spp.</title>
        <authorList>
            <person name="Valero-Jimenez C.A."/>
            <person name="Tapia P."/>
            <person name="Veloso J."/>
            <person name="Silva-Moreno E."/>
            <person name="Staats M."/>
            <person name="Valdes J.H."/>
            <person name="Van Kan J.A.L."/>
        </authorList>
    </citation>
    <scope>NUCLEOTIDE SEQUENCE [LARGE SCALE GENOMIC DNA]</scope>
    <source>
        <strain evidence="2 3">MUCL11595</strain>
    </source>
</reference>
<feature type="compositionally biased region" description="Polar residues" evidence="1">
    <location>
        <begin position="308"/>
        <end position="317"/>
    </location>
</feature>
<proteinExistence type="predicted"/>
<name>A0A4Z1I4V8_9HELO</name>
<feature type="compositionally biased region" description="Basic residues" evidence="1">
    <location>
        <begin position="176"/>
        <end position="188"/>
    </location>
</feature>
<gene>
    <name evidence="2" type="ORF">BCON_0150g00150</name>
</gene>
<evidence type="ECO:0000313" key="2">
    <source>
        <dbReference type="EMBL" id="TGO51983.1"/>
    </source>
</evidence>
<feature type="compositionally biased region" description="Basic and acidic residues" evidence="1">
    <location>
        <begin position="331"/>
        <end position="340"/>
    </location>
</feature>
<feature type="compositionally biased region" description="Polar residues" evidence="1">
    <location>
        <begin position="215"/>
        <end position="231"/>
    </location>
</feature>
<feature type="compositionally biased region" description="Polar residues" evidence="1">
    <location>
        <begin position="341"/>
        <end position="355"/>
    </location>
</feature>
<feature type="region of interest" description="Disordered" evidence="1">
    <location>
        <begin position="160"/>
        <end position="386"/>
    </location>
</feature>
<feature type="compositionally biased region" description="Basic and acidic residues" evidence="1">
    <location>
        <begin position="189"/>
        <end position="199"/>
    </location>
</feature>
<keyword evidence="3" id="KW-1185">Reference proteome</keyword>
<organism evidence="2 3">
    <name type="scientific">Botryotinia convoluta</name>
    <dbReference type="NCBI Taxonomy" id="54673"/>
    <lineage>
        <taxon>Eukaryota</taxon>
        <taxon>Fungi</taxon>
        <taxon>Dikarya</taxon>
        <taxon>Ascomycota</taxon>
        <taxon>Pezizomycotina</taxon>
        <taxon>Leotiomycetes</taxon>
        <taxon>Helotiales</taxon>
        <taxon>Sclerotiniaceae</taxon>
        <taxon>Botryotinia</taxon>
    </lineage>
</organism>
<feature type="region of interest" description="Disordered" evidence="1">
    <location>
        <begin position="75"/>
        <end position="99"/>
    </location>
</feature>
<accession>A0A4Z1I4V8</accession>
<protein>
    <submittedName>
        <fullName evidence="2">Uncharacterized protein</fullName>
    </submittedName>
</protein>
<dbReference type="AlphaFoldDB" id="A0A4Z1I4V8"/>
<dbReference type="OrthoDB" id="3554254at2759"/>
<evidence type="ECO:0000256" key="1">
    <source>
        <dbReference type="SAM" id="MobiDB-lite"/>
    </source>
</evidence>
<dbReference type="EMBL" id="PQXN01000150">
    <property type="protein sequence ID" value="TGO51983.1"/>
    <property type="molecule type" value="Genomic_DNA"/>
</dbReference>
<evidence type="ECO:0000313" key="3">
    <source>
        <dbReference type="Proteomes" id="UP000297527"/>
    </source>
</evidence>
<sequence>MSSVTFQNFEGEDLQTAQWPYCEEIVSPKYLVTPKVCTCIAMDLIGRISCWKRSLFKQQELREERLWYSSGLREQNEATKREGQRDKPRGSGLKYVEEPKYTSAREQGLDLWHPKPDQVEYTAAQIFQGLQNLEASPENEADHQSGANEHSAAGRNTPLQQRYHSKQKATSTLAPPKKHNNHKIPRKPLSKEPAKKSDFTHLSQIEYGNVLATGANPSSQPLPKATIPSQSRPKHKISDIQKKSSSHHGAHSDVASDFNDSRPPNWRRNRVEDERTNSTRGQNKELIIHKTRDNPALPPRDTHKKDGSSTPQQQPQVSRPRAVAGQHHRHITSDMRESRQVSDSVPRSHTTQRHNGQPPVKYSDPSCRVRRRDDELHLWVPGEKQQ</sequence>
<dbReference type="Proteomes" id="UP000297527">
    <property type="component" value="Unassembled WGS sequence"/>
</dbReference>
<feature type="compositionally biased region" description="Basic and acidic residues" evidence="1">
    <location>
        <begin position="269"/>
        <end position="293"/>
    </location>
</feature>
<comment type="caution">
    <text evidence="2">The sequence shown here is derived from an EMBL/GenBank/DDBJ whole genome shotgun (WGS) entry which is preliminary data.</text>
</comment>
<feature type="compositionally biased region" description="Polar residues" evidence="1">
    <location>
        <begin position="160"/>
        <end position="173"/>
    </location>
</feature>